<keyword evidence="4" id="KW-1185">Reference proteome</keyword>
<dbReference type="EMBL" id="FNEE01000002">
    <property type="protein sequence ID" value="SDI46844.1"/>
    <property type="molecule type" value="Genomic_DNA"/>
</dbReference>
<dbReference type="Pfam" id="PF00565">
    <property type="entry name" value="SNase"/>
    <property type="match status" value="1"/>
</dbReference>
<keyword evidence="1" id="KW-1133">Transmembrane helix</keyword>
<organism evidence="3 4">
    <name type="scientific">Mesorhizobium muleiense</name>
    <dbReference type="NCBI Taxonomy" id="1004279"/>
    <lineage>
        <taxon>Bacteria</taxon>
        <taxon>Pseudomonadati</taxon>
        <taxon>Pseudomonadota</taxon>
        <taxon>Alphaproteobacteria</taxon>
        <taxon>Hyphomicrobiales</taxon>
        <taxon>Phyllobacteriaceae</taxon>
        <taxon>Mesorhizobium</taxon>
    </lineage>
</organism>
<dbReference type="PANTHER" id="PTHR12302">
    <property type="entry name" value="EBNA2 BINDING PROTEIN P100"/>
    <property type="match status" value="1"/>
</dbReference>
<dbReference type="InterPro" id="IPR035437">
    <property type="entry name" value="SNase_OB-fold_sf"/>
</dbReference>
<dbReference type="GO" id="GO:0004519">
    <property type="term" value="F:endonuclease activity"/>
    <property type="evidence" value="ECO:0007669"/>
    <property type="project" value="UniProtKB-KW"/>
</dbReference>
<sequence length="207" mass="23368">MSRSWSRWPGLRYVPPQPRSLWRRLVDYALAVLVLGLLILLAARLDRIETRKAEGAAVVNDGDTITLGTERIRMRGIDAPEYSQICRKDGADYPCGKLARQSLVRLISGKPVSCTGWQRDRYRRLLGDCNAGGKDLNRAQVEAGWAVAYGDFETEEAAARSGKAGIWAGTFDEPHDWRESRDHDVVERKHGRLASIGDGLREIFRFW</sequence>
<keyword evidence="3" id="KW-0378">Hydrolase</keyword>
<feature type="domain" description="TNase-like" evidence="2">
    <location>
        <begin position="59"/>
        <end position="169"/>
    </location>
</feature>
<proteinExistence type="predicted"/>
<dbReference type="SMART" id="SM00318">
    <property type="entry name" value="SNc"/>
    <property type="match status" value="1"/>
</dbReference>
<dbReference type="Gene3D" id="2.40.50.90">
    <property type="match status" value="1"/>
</dbReference>
<dbReference type="SUPFAM" id="SSF50199">
    <property type="entry name" value="Staphylococcal nuclease"/>
    <property type="match status" value="1"/>
</dbReference>
<accession>A0A1G8KTT3</accession>
<reference evidence="4" key="1">
    <citation type="submission" date="2016-10" db="EMBL/GenBank/DDBJ databases">
        <authorList>
            <person name="Varghese N."/>
            <person name="Submissions S."/>
        </authorList>
    </citation>
    <scope>NUCLEOTIDE SEQUENCE [LARGE SCALE GENOMIC DNA]</scope>
    <source>
        <strain evidence="4">CGMCC 1.11022</strain>
    </source>
</reference>
<evidence type="ECO:0000259" key="2">
    <source>
        <dbReference type="PROSITE" id="PS50830"/>
    </source>
</evidence>
<dbReference type="PROSITE" id="PS50830">
    <property type="entry name" value="TNASE_3"/>
    <property type="match status" value="1"/>
</dbReference>
<dbReference type="PANTHER" id="PTHR12302:SF26">
    <property type="entry name" value="BLR1266 PROTEIN"/>
    <property type="match status" value="1"/>
</dbReference>
<feature type="transmembrane region" description="Helical" evidence="1">
    <location>
        <begin position="25"/>
        <end position="43"/>
    </location>
</feature>
<dbReference type="Proteomes" id="UP000198894">
    <property type="component" value="Unassembled WGS sequence"/>
</dbReference>
<gene>
    <name evidence="3" type="ORF">SAMN05428953_10232</name>
</gene>
<dbReference type="AlphaFoldDB" id="A0A1G8KTT3"/>
<dbReference type="InterPro" id="IPR016071">
    <property type="entry name" value="Staphylococal_nuclease_OB-fold"/>
</dbReference>
<keyword evidence="3" id="KW-0540">Nuclease</keyword>
<evidence type="ECO:0000256" key="1">
    <source>
        <dbReference type="SAM" id="Phobius"/>
    </source>
</evidence>
<protein>
    <submittedName>
        <fullName evidence="3">Endonuclease YncB, thermonuclease family</fullName>
    </submittedName>
</protein>
<keyword evidence="1" id="KW-0812">Transmembrane</keyword>
<evidence type="ECO:0000313" key="4">
    <source>
        <dbReference type="Proteomes" id="UP000198894"/>
    </source>
</evidence>
<dbReference type="RefSeq" id="WP_091590941.1">
    <property type="nucleotide sequence ID" value="NZ_FNEE01000002.1"/>
</dbReference>
<keyword evidence="1" id="KW-0472">Membrane</keyword>
<evidence type="ECO:0000313" key="3">
    <source>
        <dbReference type="EMBL" id="SDI46844.1"/>
    </source>
</evidence>
<keyword evidence="3" id="KW-0255">Endonuclease</keyword>
<name>A0A1G8KTT3_9HYPH</name>